<accession>A0ABU7BNH5</accession>
<proteinExistence type="predicted"/>
<evidence type="ECO:0000313" key="2">
    <source>
        <dbReference type="Proteomes" id="UP001345963"/>
    </source>
</evidence>
<organism evidence="1 2">
    <name type="scientific">Ataeniobius toweri</name>
    <dbReference type="NCBI Taxonomy" id="208326"/>
    <lineage>
        <taxon>Eukaryota</taxon>
        <taxon>Metazoa</taxon>
        <taxon>Chordata</taxon>
        <taxon>Craniata</taxon>
        <taxon>Vertebrata</taxon>
        <taxon>Euteleostomi</taxon>
        <taxon>Actinopterygii</taxon>
        <taxon>Neopterygii</taxon>
        <taxon>Teleostei</taxon>
        <taxon>Neoteleostei</taxon>
        <taxon>Acanthomorphata</taxon>
        <taxon>Ovalentaria</taxon>
        <taxon>Atherinomorphae</taxon>
        <taxon>Cyprinodontiformes</taxon>
        <taxon>Goodeidae</taxon>
        <taxon>Ataeniobius</taxon>
    </lineage>
</organism>
<protein>
    <submittedName>
        <fullName evidence="1">Uncharacterized protein</fullName>
    </submittedName>
</protein>
<keyword evidence="2" id="KW-1185">Reference proteome</keyword>
<name>A0ABU7BNH5_9TELE</name>
<reference evidence="1 2" key="1">
    <citation type="submission" date="2021-07" db="EMBL/GenBank/DDBJ databases">
        <authorList>
            <person name="Palmer J.M."/>
        </authorList>
    </citation>
    <scope>NUCLEOTIDE SEQUENCE [LARGE SCALE GENOMIC DNA]</scope>
    <source>
        <strain evidence="1 2">AT_MEX2019</strain>
        <tissue evidence="1">Muscle</tissue>
    </source>
</reference>
<dbReference type="EMBL" id="JAHUTI010061029">
    <property type="protein sequence ID" value="MED6252216.1"/>
    <property type="molecule type" value="Genomic_DNA"/>
</dbReference>
<gene>
    <name evidence="1" type="ORF">ATANTOWER_008554</name>
</gene>
<dbReference type="Proteomes" id="UP001345963">
    <property type="component" value="Unassembled WGS sequence"/>
</dbReference>
<sequence length="149" mass="16602">MNSTPSAHLQEGDKLGEELSRTNMASILLFTGGKICLGPTRFPADNAEPDTALLLAAMYHSANTQCTECSKHRQTDERGSFLLELETVRDFELEFSIDAPGDILMHTSNSQLRVSTPEGLTKEPKPQPWLCNDCLSPKTREIPFLFCTW</sequence>
<comment type="caution">
    <text evidence="1">The sequence shown here is derived from an EMBL/GenBank/DDBJ whole genome shotgun (WGS) entry which is preliminary data.</text>
</comment>
<evidence type="ECO:0000313" key="1">
    <source>
        <dbReference type="EMBL" id="MED6252216.1"/>
    </source>
</evidence>